<accession>A0A1H1PTQ0</accession>
<evidence type="ECO:0000313" key="3">
    <source>
        <dbReference type="Proteomes" id="UP000198859"/>
    </source>
</evidence>
<dbReference type="Proteomes" id="UP000198859">
    <property type="component" value="Chromosome I"/>
</dbReference>
<dbReference type="EMBL" id="LT629757">
    <property type="protein sequence ID" value="SDS14504.1"/>
    <property type="molecule type" value="Genomic_DNA"/>
</dbReference>
<dbReference type="AlphaFoldDB" id="A0A1H1PTQ0"/>
<sequence>MRRDRFSGRIAGVGSRSGVRVVVGHWVDSPLGSFTDVMVAEPDGTRVLLAPTQEVADFVATTYRFDRVVIGPVAGVVSGSGRRSAWEVSSAELRLSVRVGRRTLLGWALRLVPRAVATAPAWTAVTDPVARVLLRGVRTRGSAAHGRREFYGATDHHRVRSATGTWQGTDLGPLAPVSPEPGFGFGSTPERPSVTTLTSTVEVPGG</sequence>
<protein>
    <submittedName>
        <fullName evidence="2">Uncharacterized protein</fullName>
    </submittedName>
</protein>
<evidence type="ECO:0000256" key="1">
    <source>
        <dbReference type="SAM" id="MobiDB-lite"/>
    </source>
</evidence>
<name>A0A1H1PTQ0_9ACTN</name>
<dbReference type="OrthoDB" id="3571220at2"/>
<reference evidence="3" key="1">
    <citation type="submission" date="2016-10" db="EMBL/GenBank/DDBJ databases">
        <authorList>
            <person name="Varghese N."/>
            <person name="Submissions S."/>
        </authorList>
    </citation>
    <scope>NUCLEOTIDE SEQUENCE [LARGE SCALE GENOMIC DNA]</scope>
    <source>
        <strain evidence="3">DSM 22127</strain>
    </source>
</reference>
<feature type="region of interest" description="Disordered" evidence="1">
    <location>
        <begin position="184"/>
        <end position="206"/>
    </location>
</feature>
<feature type="compositionally biased region" description="Polar residues" evidence="1">
    <location>
        <begin position="193"/>
        <end position="206"/>
    </location>
</feature>
<evidence type="ECO:0000313" key="2">
    <source>
        <dbReference type="EMBL" id="SDS14504.1"/>
    </source>
</evidence>
<gene>
    <name evidence="2" type="ORF">SAMN04488570_1231</name>
</gene>
<keyword evidence="3" id="KW-1185">Reference proteome</keyword>
<organism evidence="2 3">
    <name type="scientific">Nocardioides scoriae</name>
    <dbReference type="NCBI Taxonomy" id="642780"/>
    <lineage>
        <taxon>Bacteria</taxon>
        <taxon>Bacillati</taxon>
        <taxon>Actinomycetota</taxon>
        <taxon>Actinomycetes</taxon>
        <taxon>Propionibacteriales</taxon>
        <taxon>Nocardioidaceae</taxon>
        <taxon>Nocardioides</taxon>
    </lineage>
</organism>
<dbReference type="STRING" id="642780.SAMN04488570_1231"/>
<dbReference type="RefSeq" id="WP_091727288.1">
    <property type="nucleotide sequence ID" value="NZ_LT629757.1"/>
</dbReference>
<proteinExistence type="predicted"/>